<dbReference type="PROSITE" id="PS50949">
    <property type="entry name" value="HTH_GNTR"/>
    <property type="match status" value="1"/>
</dbReference>
<gene>
    <name evidence="5" type="ORF">EV665_10634</name>
</gene>
<dbReference type="Gene3D" id="1.10.10.10">
    <property type="entry name" value="Winged helix-like DNA-binding domain superfamily/Winged helix DNA-binding domain"/>
    <property type="match status" value="2"/>
</dbReference>
<accession>A0A4R2CVD8</accession>
<dbReference type="Pfam" id="PF07729">
    <property type="entry name" value="FCD"/>
    <property type="match status" value="1"/>
</dbReference>
<dbReference type="InterPro" id="IPR011711">
    <property type="entry name" value="GntR_C"/>
</dbReference>
<dbReference type="PANTHER" id="PTHR43537:SF51">
    <property type="entry name" value="HTH-TYPE TRANSCRIPTIONAL REGULATOR LGOR-RELATED"/>
    <property type="match status" value="1"/>
</dbReference>
<dbReference type="SUPFAM" id="SSF48008">
    <property type="entry name" value="GntR ligand-binding domain-like"/>
    <property type="match status" value="1"/>
</dbReference>
<dbReference type="Proteomes" id="UP000295351">
    <property type="component" value="Unassembled WGS sequence"/>
</dbReference>
<evidence type="ECO:0000256" key="2">
    <source>
        <dbReference type="ARBA" id="ARBA00023125"/>
    </source>
</evidence>
<evidence type="ECO:0000256" key="3">
    <source>
        <dbReference type="ARBA" id="ARBA00023163"/>
    </source>
</evidence>
<keyword evidence="2 5" id="KW-0238">DNA-binding</keyword>
<organism evidence="5 6">
    <name type="scientific">Shinella granuli</name>
    <dbReference type="NCBI Taxonomy" id="323621"/>
    <lineage>
        <taxon>Bacteria</taxon>
        <taxon>Pseudomonadati</taxon>
        <taxon>Pseudomonadota</taxon>
        <taxon>Alphaproteobacteria</taxon>
        <taxon>Hyphomicrobiales</taxon>
        <taxon>Rhizobiaceae</taxon>
        <taxon>Shinella</taxon>
    </lineage>
</organism>
<dbReference type="InterPro" id="IPR036388">
    <property type="entry name" value="WH-like_DNA-bd_sf"/>
</dbReference>
<evidence type="ECO:0000259" key="4">
    <source>
        <dbReference type="PROSITE" id="PS50949"/>
    </source>
</evidence>
<dbReference type="PANTHER" id="PTHR43537">
    <property type="entry name" value="TRANSCRIPTIONAL REGULATOR, GNTR FAMILY"/>
    <property type="match status" value="1"/>
</dbReference>
<dbReference type="SMART" id="SM00895">
    <property type="entry name" value="FCD"/>
    <property type="match status" value="1"/>
</dbReference>
<feature type="domain" description="HTH gntR-type" evidence="4">
    <location>
        <begin position="16"/>
        <end position="83"/>
    </location>
</feature>
<name>A0A4R2CVD8_SHIGR</name>
<dbReference type="Gene3D" id="1.20.120.530">
    <property type="entry name" value="GntR ligand-binding domain-like"/>
    <property type="match status" value="1"/>
</dbReference>
<dbReference type="SMART" id="SM00345">
    <property type="entry name" value="HTH_GNTR"/>
    <property type="match status" value="2"/>
</dbReference>
<dbReference type="InterPro" id="IPR000524">
    <property type="entry name" value="Tscrpt_reg_HTH_GntR"/>
</dbReference>
<sequence length="306" mass="34616">MDDTDLSDAEQADGPSTLQLDLARRIIDRIRDADLTVGTRISAPELARLFGVSRSPIAGALDLLVEKGVLQPMEKRGLRVARDVSTLDLAEILPVSPIEDLYRRMLRERAQGALPQDVSEAELMPRYGVSRGTVRKLLMRFAAEGLAQRLPGHGWRFVDTLVGDDAYRESYEFRTIVECSALRTPYFKVDREIAAQIRRAHERILGDPASRSGSDEWFRVNAFFHENLAGFSGNRFLTDAIRHQNNLRRMQESAAFFELPAERIEQSCREHLAILDAVENGDLDWAEALLRQHLKQALEYGTGERD</sequence>
<dbReference type="EMBL" id="SLVX01000006">
    <property type="protein sequence ID" value="TCN45558.1"/>
    <property type="molecule type" value="Genomic_DNA"/>
</dbReference>
<dbReference type="GO" id="GO:0003700">
    <property type="term" value="F:DNA-binding transcription factor activity"/>
    <property type="evidence" value="ECO:0007669"/>
    <property type="project" value="InterPro"/>
</dbReference>
<evidence type="ECO:0000313" key="5">
    <source>
        <dbReference type="EMBL" id="TCN45558.1"/>
    </source>
</evidence>
<dbReference type="AlphaFoldDB" id="A0A4R2CVD8"/>
<protein>
    <submittedName>
        <fullName evidence="5">DNA-binding GntR family transcriptional regulator</fullName>
    </submittedName>
</protein>
<evidence type="ECO:0000256" key="1">
    <source>
        <dbReference type="ARBA" id="ARBA00023015"/>
    </source>
</evidence>
<proteinExistence type="predicted"/>
<evidence type="ECO:0000313" key="6">
    <source>
        <dbReference type="Proteomes" id="UP000295351"/>
    </source>
</evidence>
<keyword evidence="1" id="KW-0805">Transcription regulation</keyword>
<keyword evidence="3" id="KW-0804">Transcription</keyword>
<dbReference type="InterPro" id="IPR008920">
    <property type="entry name" value="TF_FadR/GntR_C"/>
</dbReference>
<dbReference type="RefSeq" id="WP_162853042.1">
    <property type="nucleotide sequence ID" value="NZ_BAABEI010000012.1"/>
</dbReference>
<dbReference type="SUPFAM" id="SSF46785">
    <property type="entry name" value="Winged helix' DNA-binding domain"/>
    <property type="match status" value="2"/>
</dbReference>
<dbReference type="InterPro" id="IPR036390">
    <property type="entry name" value="WH_DNA-bd_sf"/>
</dbReference>
<dbReference type="GO" id="GO:0003677">
    <property type="term" value="F:DNA binding"/>
    <property type="evidence" value="ECO:0007669"/>
    <property type="project" value="UniProtKB-KW"/>
</dbReference>
<dbReference type="Pfam" id="PF00392">
    <property type="entry name" value="GntR"/>
    <property type="match status" value="2"/>
</dbReference>
<reference evidence="5 6" key="1">
    <citation type="submission" date="2019-03" db="EMBL/GenBank/DDBJ databases">
        <title>Genomic Encyclopedia of Type Strains, Phase IV (KMG-IV): sequencing the most valuable type-strain genomes for metagenomic binning, comparative biology and taxonomic classification.</title>
        <authorList>
            <person name="Goeker M."/>
        </authorList>
    </citation>
    <scope>NUCLEOTIDE SEQUENCE [LARGE SCALE GENOMIC DNA]</scope>
    <source>
        <strain evidence="5 6">DSM 18401</strain>
    </source>
</reference>
<comment type="caution">
    <text evidence="5">The sequence shown here is derived from an EMBL/GenBank/DDBJ whole genome shotgun (WGS) entry which is preliminary data.</text>
</comment>
<keyword evidence="6" id="KW-1185">Reference proteome</keyword>